<dbReference type="Proteomes" id="UP000565441">
    <property type="component" value="Unassembled WGS sequence"/>
</dbReference>
<evidence type="ECO:0000313" key="2">
    <source>
        <dbReference type="Proteomes" id="UP000565441"/>
    </source>
</evidence>
<sequence>MLLAIVGTRYSGKSEVQNYYASVHDFVVVHIDRNHLLDSGFDIFGASSPSPIGDDGIVPASNSDVLLMEAAPTSHPNPSFSGQALYFPSAPELLKYATMNWRQNFVTTDLRTRDLVKMFVRRPFFMLVSVDAPLSTRFLRSGE</sequence>
<dbReference type="EMBL" id="JAACJP010000004">
    <property type="protein sequence ID" value="KAF5385236.1"/>
    <property type="molecule type" value="Genomic_DNA"/>
</dbReference>
<protein>
    <submittedName>
        <fullName evidence="1">Uncharacterized protein</fullName>
    </submittedName>
</protein>
<keyword evidence="2" id="KW-1185">Reference proteome</keyword>
<proteinExistence type="predicted"/>
<gene>
    <name evidence="1" type="ORF">D9615_001284</name>
</gene>
<accession>A0A8H5M978</accession>
<dbReference type="AlphaFoldDB" id="A0A8H5M978"/>
<organism evidence="1 2">
    <name type="scientific">Tricholomella constricta</name>
    <dbReference type="NCBI Taxonomy" id="117010"/>
    <lineage>
        <taxon>Eukaryota</taxon>
        <taxon>Fungi</taxon>
        <taxon>Dikarya</taxon>
        <taxon>Basidiomycota</taxon>
        <taxon>Agaricomycotina</taxon>
        <taxon>Agaricomycetes</taxon>
        <taxon>Agaricomycetidae</taxon>
        <taxon>Agaricales</taxon>
        <taxon>Tricholomatineae</taxon>
        <taxon>Lyophyllaceae</taxon>
        <taxon>Tricholomella</taxon>
    </lineage>
</organism>
<dbReference type="OrthoDB" id="6710946at2759"/>
<evidence type="ECO:0000313" key="1">
    <source>
        <dbReference type="EMBL" id="KAF5385236.1"/>
    </source>
</evidence>
<name>A0A8H5M978_9AGAR</name>
<reference evidence="1 2" key="1">
    <citation type="journal article" date="2020" name="ISME J.">
        <title>Uncovering the hidden diversity of litter-decomposition mechanisms in mushroom-forming fungi.</title>
        <authorList>
            <person name="Floudas D."/>
            <person name="Bentzer J."/>
            <person name="Ahren D."/>
            <person name="Johansson T."/>
            <person name="Persson P."/>
            <person name="Tunlid A."/>
        </authorList>
    </citation>
    <scope>NUCLEOTIDE SEQUENCE [LARGE SCALE GENOMIC DNA]</scope>
    <source>
        <strain evidence="1 2">CBS 661.87</strain>
    </source>
</reference>
<comment type="caution">
    <text evidence="1">The sequence shown here is derived from an EMBL/GenBank/DDBJ whole genome shotgun (WGS) entry which is preliminary data.</text>
</comment>